<dbReference type="GO" id="GO:0008934">
    <property type="term" value="F:inositol monophosphate 1-phosphatase activity"/>
    <property type="evidence" value="ECO:0007669"/>
    <property type="project" value="TreeGrafter"/>
</dbReference>
<evidence type="ECO:0000256" key="4">
    <source>
        <dbReference type="ARBA" id="ARBA00022842"/>
    </source>
</evidence>
<dbReference type="PANTHER" id="PTHR20854">
    <property type="entry name" value="INOSITOL MONOPHOSPHATASE"/>
    <property type="match status" value="1"/>
</dbReference>
<comment type="similarity">
    <text evidence="1">Belongs to the inositol monophosphatase superfamily.</text>
</comment>
<comment type="cofactor">
    <cofactor evidence="5">
        <name>Mg(2+)</name>
        <dbReference type="ChEBI" id="CHEBI:18420"/>
    </cofactor>
</comment>
<keyword evidence="7" id="KW-1185">Reference proteome</keyword>
<keyword evidence="2 5" id="KW-0479">Metal-binding</keyword>
<dbReference type="Gene3D" id="3.30.540.10">
    <property type="entry name" value="Fructose-1,6-Bisphosphatase, subunit A, domain 1"/>
    <property type="match status" value="1"/>
</dbReference>
<dbReference type="PANTHER" id="PTHR20854:SF4">
    <property type="entry name" value="INOSITOL-1-MONOPHOSPHATASE-RELATED"/>
    <property type="match status" value="1"/>
</dbReference>
<dbReference type="InterPro" id="IPR020583">
    <property type="entry name" value="Inositol_monoP_metal-BS"/>
</dbReference>
<dbReference type="RefSeq" id="WP_086468732.1">
    <property type="nucleotide sequence ID" value="NZ_FXWK01000001.1"/>
</dbReference>
<dbReference type="Gene3D" id="3.40.190.80">
    <property type="match status" value="1"/>
</dbReference>
<feature type="binding site" evidence="5">
    <location>
        <position position="209"/>
    </location>
    <ligand>
        <name>Mg(2+)</name>
        <dbReference type="ChEBI" id="CHEBI:18420"/>
        <label>1</label>
        <note>catalytic</note>
    </ligand>
</feature>
<evidence type="ECO:0000313" key="7">
    <source>
        <dbReference type="Proteomes" id="UP000194474"/>
    </source>
</evidence>
<dbReference type="GO" id="GO:0007165">
    <property type="term" value="P:signal transduction"/>
    <property type="evidence" value="ECO:0007669"/>
    <property type="project" value="TreeGrafter"/>
</dbReference>
<dbReference type="PRINTS" id="PR00377">
    <property type="entry name" value="IMPHPHTASES"/>
</dbReference>
<keyword evidence="4 5" id="KW-0460">Magnesium</keyword>
<name>A0A1Y6EAL9_9HYPH</name>
<dbReference type="PROSITE" id="PS00629">
    <property type="entry name" value="IMP_1"/>
    <property type="match status" value="1"/>
</dbReference>
<evidence type="ECO:0000256" key="5">
    <source>
        <dbReference type="PIRSR" id="PIRSR600760-2"/>
    </source>
</evidence>
<feature type="binding site" evidence="5">
    <location>
        <position position="72"/>
    </location>
    <ligand>
        <name>Mg(2+)</name>
        <dbReference type="ChEBI" id="CHEBI:18420"/>
        <label>1</label>
        <note>catalytic</note>
    </ligand>
</feature>
<dbReference type="InterPro" id="IPR000760">
    <property type="entry name" value="Inositol_monophosphatase-like"/>
</dbReference>
<dbReference type="Pfam" id="PF00459">
    <property type="entry name" value="Inositol_P"/>
    <property type="match status" value="1"/>
</dbReference>
<feature type="binding site" evidence="5">
    <location>
        <position position="92"/>
    </location>
    <ligand>
        <name>Mg(2+)</name>
        <dbReference type="ChEBI" id="CHEBI:18420"/>
        <label>1</label>
        <note>catalytic</note>
    </ligand>
</feature>
<dbReference type="OrthoDB" id="9785695at2"/>
<organism evidence="6 7">
    <name type="scientific">Devosia lucknowensis</name>
    <dbReference type="NCBI Taxonomy" id="1096929"/>
    <lineage>
        <taxon>Bacteria</taxon>
        <taxon>Pseudomonadati</taxon>
        <taxon>Pseudomonadota</taxon>
        <taxon>Alphaproteobacteria</taxon>
        <taxon>Hyphomicrobiales</taxon>
        <taxon>Devosiaceae</taxon>
        <taxon>Devosia</taxon>
    </lineage>
</organism>
<reference evidence="7" key="1">
    <citation type="submission" date="2017-04" db="EMBL/GenBank/DDBJ databases">
        <authorList>
            <person name="Varghese N."/>
            <person name="Submissions S."/>
        </authorList>
    </citation>
    <scope>NUCLEOTIDE SEQUENCE [LARGE SCALE GENOMIC DNA]</scope>
</reference>
<sequence>MPAFAPPYDDDLELLRTTAVAAGIIAASYFRRDIKSWTKDNASPVSEADIVVDRFLAANLLQARPDYGWLSEETVDNPSRLDCERVFVVDPIDGTRAFLRGEDYWTVSLAVVENGVPVAGVVYAPARDEMYDAYKGGGARFNGRPLQRTRRAGAAPLIPAPGAVHQELQAAGLDYTRGPAYPSLAYRLVQVATGRLDAAVARRGAQDWDIAGAAVILAECGMDFADVCTGFPQLNKRDVRHGALAALADMSLKPQVHAALIKVYGCPPVEDAAMPDAGARTQTDLPLTRD</sequence>
<accession>A0A1Y6EAL9</accession>
<evidence type="ECO:0000313" key="6">
    <source>
        <dbReference type="EMBL" id="SMQ59566.1"/>
    </source>
</evidence>
<dbReference type="EMBL" id="FXWK01000001">
    <property type="protein sequence ID" value="SMQ59566.1"/>
    <property type="molecule type" value="Genomic_DNA"/>
</dbReference>
<dbReference type="Proteomes" id="UP000194474">
    <property type="component" value="Unassembled WGS sequence"/>
</dbReference>
<feature type="binding site" evidence="5">
    <location>
        <position position="93"/>
    </location>
    <ligand>
        <name>Mg(2+)</name>
        <dbReference type="ChEBI" id="CHEBI:18420"/>
        <label>2</label>
    </ligand>
</feature>
<evidence type="ECO:0000256" key="2">
    <source>
        <dbReference type="ARBA" id="ARBA00022723"/>
    </source>
</evidence>
<protein>
    <submittedName>
        <fullName evidence="6">Myo-inositol-1(Or 4)-monophosphatase</fullName>
    </submittedName>
</protein>
<gene>
    <name evidence="6" type="ORF">SAMN06295905_0249</name>
</gene>
<proteinExistence type="inferred from homology"/>
<evidence type="ECO:0000256" key="3">
    <source>
        <dbReference type="ARBA" id="ARBA00022801"/>
    </source>
</evidence>
<evidence type="ECO:0000256" key="1">
    <source>
        <dbReference type="ARBA" id="ARBA00009759"/>
    </source>
</evidence>
<dbReference type="AlphaFoldDB" id="A0A1Y6EAL9"/>
<dbReference type="GO" id="GO:0046872">
    <property type="term" value="F:metal ion binding"/>
    <property type="evidence" value="ECO:0007669"/>
    <property type="project" value="UniProtKB-KW"/>
</dbReference>
<dbReference type="CDD" id="cd01638">
    <property type="entry name" value="CysQ"/>
    <property type="match status" value="1"/>
</dbReference>
<keyword evidence="3" id="KW-0378">Hydrolase</keyword>
<dbReference type="GO" id="GO:0006020">
    <property type="term" value="P:inositol metabolic process"/>
    <property type="evidence" value="ECO:0007669"/>
    <property type="project" value="TreeGrafter"/>
</dbReference>
<dbReference type="SUPFAM" id="SSF56655">
    <property type="entry name" value="Carbohydrate phosphatase"/>
    <property type="match status" value="1"/>
</dbReference>
<feature type="binding site" evidence="5">
    <location>
        <position position="90"/>
    </location>
    <ligand>
        <name>Mg(2+)</name>
        <dbReference type="ChEBI" id="CHEBI:18420"/>
        <label>2</label>
    </ligand>
</feature>